<dbReference type="EMBL" id="WEGK01000001">
    <property type="protein sequence ID" value="MQY17179.1"/>
    <property type="molecule type" value="Genomic_DNA"/>
</dbReference>
<evidence type="ECO:0000259" key="2">
    <source>
        <dbReference type="Pfam" id="PF02518"/>
    </source>
</evidence>
<keyword evidence="1" id="KW-0812">Transmembrane</keyword>
<dbReference type="InterPro" id="IPR036890">
    <property type="entry name" value="HATPase_C_sf"/>
</dbReference>
<comment type="caution">
    <text evidence="3">The sequence shown here is derived from an EMBL/GenBank/DDBJ whole genome shotgun (WGS) entry which is preliminary data.</text>
</comment>
<feature type="domain" description="Histidine kinase/HSP90-like ATPase" evidence="2">
    <location>
        <begin position="320"/>
        <end position="411"/>
    </location>
</feature>
<sequence>MGDDGGVGWNPRRWGAARALPVPGGVGRGGRAQERARRALGFAAGVGAVLWVSSHLSVIVGQVRMVQIWWTPAAVTELVVTGVGLVVASLTVGGRAVGVLAGWLAAVMLAALTALPIAGGYGCFGPSGTWLPPLVAATAVAGVLAWPRWWPVNLLVSGVVAAVVDAYVSGGTGWHTVLENLLRTWVVQGFLGWTAARVLAAAIELDAATAIVVRQATVAAGAEATDRERTRFAGLIHDNVLATLLDAARGGTVERLRRSARRTLRQLDTSPHEYRLEDTGEVLEAIEVLRGEADEHGLPVLVDLADRAGELRIPREVTTALAGALGEAARNSLRHAAPDGRVVTRLVRIVADEGGVVVWIVDDGAGFEVDRVSVERLGVRQSILWRMRCLRGGDAQVDSAPGRGTTVTLRWTHTDPQPPRPPALIGVRGLSGIVMMALLWSAVGMLLVGYLPSGDFLVACTGFGLVAVAGAVVLIPRDDPLPRPATWSVVAMGSLAAIIVNLGPSEAHHAVWVLVAYSYVLALLAIRVRVAATCVALVAAGAGYYVSGGSPHAAVNGTAVAGATVLAAVAFTLYMRPMLRSYHGARADIARHAGAEARAAAQSHERRSQMAYLSTTARPMLEFLAAGRPLSPQQVSECRLLEAELRDRLRAPGLADPELVRAARAARVRGVRLTLLDDAGPDAENDALRATIVETAVAYLDSVTHGRVTVRVLPPGRGCAATIVIVEPDAYRRVEIDARGVSSATTEPAAAG</sequence>
<feature type="transmembrane region" description="Helical" evidence="1">
    <location>
        <begin position="509"/>
        <end position="525"/>
    </location>
</feature>
<feature type="transmembrane region" description="Helical" evidence="1">
    <location>
        <begin position="39"/>
        <end position="63"/>
    </location>
</feature>
<feature type="transmembrane region" description="Helical" evidence="1">
    <location>
        <begin position="430"/>
        <end position="450"/>
    </location>
</feature>
<gene>
    <name evidence="3" type="ORF">NRB20_02420</name>
</gene>
<accession>A0A7K0CUL4</accession>
<feature type="transmembrane region" description="Helical" evidence="1">
    <location>
        <begin position="487"/>
        <end position="503"/>
    </location>
</feature>
<dbReference type="InterPro" id="IPR003594">
    <property type="entry name" value="HATPase_dom"/>
</dbReference>
<evidence type="ECO:0000313" key="3">
    <source>
        <dbReference type="EMBL" id="MQY17179.1"/>
    </source>
</evidence>
<dbReference type="Proteomes" id="UP000438448">
    <property type="component" value="Unassembled WGS sequence"/>
</dbReference>
<dbReference type="Pfam" id="PF02518">
    <property type="entry name" value="HATPase_c"/>
    <property type="match status" value="1"/>
</dbReference>
<dbReference type="AlphaFoldDB" id="A0A7K0CUL4"/>
<evidence type="ECO:0000313" key="4">
    <source>
        <dbReference type="Proteomes" id="UP000438448"/>
    </source>
</evidence>
<dbReference type="OrthoDB" id="144293at2"/>
<proteinExistence type="predicted"/>
<feature type="transmembrane region" description="Helical" evidence="1">
    <location>
        <begin position="553"/>
        <end position="574"/>
    </location>
</feature>
<reference evidence="3 4" key="1">
    <citation type="submission" date="2019-10" db="EMBL/GenBank/DDBJ databases">
        <title>Nocardia macrotermitis sp. nov. and Nocardia aurantia sp. nov., isolated from the gut of fungus growing-termite Macrotermes natalensis.</title>
        <authorList>
            <person name="Benndorf R."/>
            <person name="Schwitalla J."/>
            <person name="Martin K."/>
            <person name="De Beer W."/>
            <person name="Kaster A.-K."/>
            <person name="Vollmers J."/>
            <person name="Poulsen M."/>
            <person name="Beemelmanns C."/>
        </authorList>
    </citation>
    <scope>NUCLEOTIDE SEQUENCE [LARGE SCALE GENOMIC DNA]</scope>
    <source>
        <strain evidence="3 4">RB20</strain>
    </source>
</reference>
<organism evidence="3 4">
    <name type="scientific">Nocardia macrotermitis</name>
    <dbReference type="NCBI Taxonomy" id="2585198"/>
    <lineage>
        <taxon>Bacteria</taxon>
        <taxon>Bacillati</taxon>
        <taxon>Actinomycetota</taxon>
        <taxon>Actinomycetes</taxon>
        <taxon>Mycobacteriales</taxon>
        <taxon>Nocardiaceae</taxon>
        <taxon>Nocardia</taxon>
    </lineage>
</organism>
<feature type="transmembrane region" description="Helical" evidence="1">
    <location>
        <begin position="69"/>
        <end position="90"/>
    </location>
</feature>
<keyword evidence="1" id="KW-1133">Transmembrane helix</keyword>
<evidence type="ECO:0000256" key="1">
    <source>
        <dbReference type="SAM" id="Phobius"/>
    </source>
</evidence>
<feature type="transmembrane region" description="Helical" evidence="1">
    <location>
        <begin position="130"/>
        <end position="147"/>
    </location>
</feature>
<protein>
    <recommendedName>
        <fullName evidence="2">Histidine kinase/HSP90-like ATPase domain-containing protein</fullName>
    </recommendedName>
</protein>
<feature type="transmembrane region" description="Helical" evidence="1">
    <location>
        <begin position="456"/>
        <end position="475"/>
    </location>
</feature>
<dbReference type="RefSeq" id="WP_153407303.1">
    <property type="nucleotide sequence ID" value="NZ_WEGK01000001.1"/>
</dbReference>
<keyword evidence="4" id="KW-1185">Reference proteome</keyword>
<keyword evidence="1" id="KW-0472">Membrane</keyword>
<feature type="transmembrane region" description="Helical" evidence="1">
    <location>
        <begin position="97"/>
        <end position="118"/>
    </location>
</feature>
<dbReference type="Gene3D" id="3.30.565.10">
    <property type="entry name" value="Histidine kinase-like ATPase, C-terminal domain"/>
    <property type="match status" value="1"/>
</dbReference>
<name>A0A7K0CUL4_9NOCA</name>
<dbReference type="SUPFAM" id="SSF55874">
    <property type="entry name" value="ATPase domain of HSP90 chaperone/DNA topoisomerase II/histidine kinase"/>
    <property type="match status" value="1"/>
</dbReference>